<dbReference type="PROSITE" id="PS51257">
    <property type="entry name" value="PROKAR_LIPOPROTEIN"/>
    <property type="match status" value="1"/>
</dbReference>
<feature type="chain" id="PRO_5010176742" evidence="1">
    <location>
        <begin position="28"/>
        <end position="221"/>
    </location>
</feature>
<evidence type="ECO:0000313" key="2">
    <source>
        <dbReference type="EMBL" id="SFS56470.1"/>
    </source>
</evidence>
<dbReference type="EMBL" id="FPAG01000002">
    <property type="protein sequence ID" value="SFS56470.1"/>
    <property type="molecule type" value="Genomic_DNA"/>
</dbReference>
<protein>
    <submittedName>
        <fullName evidence="2">Uncharacterized protein</fullName>
    </submittedName>
</protein>
<organism evidence="2 3">
    <name type="scientific">Zhouia amylolytica</name>
    <dbReference type="NCBI Taxonomy" id="376730"/>
    <lineage>
        <taxon>Bacteria</taxon>
        <taxon>Pseudomonadati</taxon>
        <taxon>Bacteroidota</taxon>
        <taxon>Flavobacteriia</taxon>
        <taxon>Flavobacteriales</taxon>
        <taxon>Flavobacteriaceae</taxon>
        <taxon>Zhouia</taxon>
    </lineage>
</organism>
<accession>A0A1I6QVS0</accession>
<dbReference type="Proteomes" id="UP000183209">
    <property type="component" value="Unassembled WGS sequence"/>
</dbReference>
<name>A0A1I6QVS0_9FLAO</name>
<proteinExistence type="predicted"/>
<reference evidence="2 3" key="1">
    <citation type="submission" date="2016-10" db="EMBL/GenBank/DDBJ databases">
        <authorList>
            <person name="de Groot N.N."/>
        </authorList>
    </citation>
    <scope>NUCLEOTIDE SEQUENCE [LARGE SCALE GENOMIC DNA]</scope>
    <source>
        <strain evidence="2 3">CGMCC 1.6114</strain>
    </source>
</reference>
<sequence length="221" mass="25417">MRNHKLYFRSPFLILLISIFLSCQSSMDSIATKDDFNVIQAKDSLNPVHLKSSIYYPDMVAELGADHPMVTTMDDQFERYLAMDMILADGTRLIKPELALLDYYEEIIRNYTSGNTDGSIETFAMRFSDSNVTKPTPSNLNRFKSIYEFPDGSEYIKTTSTNEKNMLIEKNTIINPDGTTYLNVITIKNNRDESSSIIHRSESDKKTTNQAIKFYNEQQLR</sequence>
<dbReference type="AlphaFoldDB" id="A0A1I6QVS0"/>
<keyword evidence="1" id="KW-0732">Signal</keyword>
<evidence type="ECO:0000313" key="3">
    <source>
        <dbReference type="Proteomes" id="UP000183209"/>
    </source>
</evidence>
<feature type="signal peptide" evidence="1">
    <location>
        <begin position="1"/>
        <end position="27"/>
    </location>
</feature>
<evidence type="ECO:0000256" key="1">
    <source>
        <dbReference type="SAM" id="SignalP"/>
    </source>
</evidence>
<gene>
    <name evidence="2" type="ORF">SAMN04487906_0910</name>
</gene>